<keyword evidence="2" id="KW-0964">Secreted</keyword>
<comment type="subcellular location">
    <subcellularLocation>
        <location evidence="1">Secreted</location>
    </subcellularLocation>
</comment>
<dbReference type="OrthoDB" id="6064570at2759"/>
<feature type="domain" description="C1q" evidence="5">
    <location>
        <begin position="144"/>
        <end position="283"/>
    </location>
</feature>
<dbReference type="Gene3D" id="2.60.120.40">
    <property type="match status" value="1"/>
</dbReference>
<dbReference type="Proteomes" id="UP000507470">
    <property type="component" value="Unassembled WGS sequence"/>
</dbReference>
<accession>A0A6J8CVD5</accession>
<proteinExistence type="predicted"/>
<reference evidence="6 7" key="1">
    <citation type="submission" date="2020-06" db="EMBL/GenBank/DDBJ databases">
        <authorList>
            <person name="Li R."/>
            <person name="Bekaert M."/>
        </authorList>
    </citation>
    <scope>NUCLEOTIDE SEQUENCE [LARGE SCALE GENOMIC DNA]</scope>
    <source>
        <strain evidence="7">wild</strain>
    </source>
</reference>
<dbReference type="SUPFAM" id="SSF49842">
    <property type="entry name" value="TNF-like"/>
    <property type="match status" value="1"/>
</dbReference>
<dbReference type="InterPro" id="IPR050822">
    <property type="entry name" value="Cerebellin_Synaptic_Org"/>
</dbReference>
<sequence>MASIKRIICFAVIFENIYLGLSERSALQNDESGYCLKFENRVSALENVMKNLHEEKIMTEKKMDYIRQEMVSSKAQYEGKFNILEKELKTTREQLSNAKDIVTNLKNYMLLNGFKIDDFDENYGHGVAEDTAKREKRVLLPSTSTASSVAFSASLINHQENLSVYQKIRFDYVMTNVGSGYDPAAGVFKATVPGLYFFTVVIMSHATEDIETQIVKNGIQIVNTYSGDSTTWNQGSQSVVLQLNAGDTVYIQIQDNKGVNDGNIRIFGQSWSSFSGFLIAKTQ</sequence>
<protein>
    <submittedName>
        <fullName evidence="6">C1QL</fullName>
    </submittedName>
</protein>
<dbReference type="PROSITE" id="PS50871">
    <property type="entry name" value="C1Q"/>
    <property type="match status" value="1"/>
</dbReference>
<evidence type="ECO:0000256" key="1">
    <source>
        <dbReference type="ARBA" id="ARBA00004613"/>
    </source>
</evidence>
<dbReference type="InterPro" id="IPR008983">
    <property type="entry name" value="Tumour_necrosis_fac-like_dom"/>
</dbReference>
<evidence type="ECO:0000256" key="2">
    <source>
        <dbReference type="ARBA" id="ARBA00022525"/>
    </source>
</evidence>
<evidence type="ECO:0000256" key="3">
    <source>
        <dbReference type="ARBA" id="ARBA00022729"/>
    </source>
</evidence>
<dbReference type="PANTHER" id="PTHR22923:SF116">
    <property type="entry name" value="C1Q DOMAIN-CONTAINING PROTEIN"/>
    <property type="match status" value="1"/>
</dbReference>
<dbReference type="AlphaFoldDB" id="A0A6J8CVD5"/>
<organism evidence="6 7">
    <name type="scientific">Mytilus coruscus</name>
    <name type="common">Sea mussel</name>
    <dbReference type="NCBI Taxonomy" id="42192"/>
    <lineage>
        <taxon>Eukaryota</taxon>
        <taxon>Metazoa</taxon>
        <taxon>Spiralia</taxon>
        <taxon>Lophotrochozoa</taxon>
        <taxon>Mollusca</taxon>
        <taxon>Bivalvia</taxon>
        <taxon>Autobranchia</taxon>
        <taxon>Pteriomorphia</taxon>
        <taxon>Mytilida</taxon>
        <taxon>Mytiloidea</taxon>
        <taxon>Mytilidae</taxon>
        <taxon>Mytilinae</taxon>
        <taxon>Mytilus</taxon>
    </lineage>
</organism>
<name>A0A6J8CVD5_MYTCO</name>
<gene>
    <name evidence="6" type="ORF">MCOR_33215</name>
</gene>
<dbReference type="SMART" id="SM00110">
    <property type="entry name" value="C1Q"/>
    <property type="match status" value="1"/>
</dbReference>
<dbReference type="Pfam" id="PF00386">
    <property type="entry name" value="C1q"/>
    <property type="match status" value="1"/>
</dbReference>
<evidence type="ECO:0000313" key="6">
    <source>
        <dbReference type="EMBL" id="CAC5398890.1"/>
    </source>
</evidence>
<evidence type="ECO:0000313" key="7">
    <source>
        <dbReference type="Proteomes" id="UP000507470"/>
    </source>
</evidence>
<keyword evidence="3" id="KW-0732">Signal</keyword>
<dbReference type="GO" id="GO:0005576">
    <property type="term" value="C:extracellular region"/>
    <property type="evidence" value="ECO:0007669"/>
    <property type="project" value="UniProtKB-SubCell"/>
</dbReference>
<evidence type="ECO:0000256" key="4">
    <source>
        <dbReference type="SAM" id="Coils"/>
    </source>
</evidence>
<keyword evidence="7" id="KW-1185">Reference proteome</keyword>
<dbReference type="PRINTS" id="PR00007">
    <property type="entry name" value="COMPLEMNTC1Q"/>
</dbReference>
<keyword evidence="4" id="KW-0175">Coiled coil</keyword>
<dbReference type="PANTHER" id="PTHR22923">
    <property type="entry name" value="CEREBELLIN-RELATED"/>
    <property type="match status" value="1"/>
</dbReference>
<dbReference type="EMBL" id="CACVKT020005969">
    <property type="protein sequence ID" value="CAC5398890.1"/>
    <property type="molecule type" value="Genomic_DNA"/>
</dbReference>
<dbReference type="InterPro" id="IPR001073">
    <property type="entry name" value="C1q_dom"/>
</dbReference>
<evidence type="ECO:0000259" key="5">
    <source>
        <dbReference type="PROSITE" id="PS50871"/>
    </source>
</evidence>
<feature type="coiled-coil region" evidence="4">
    <location>
        <begin position="35"/>
        <end position="101"/>
    </location>
</feature>